<keyword evidence="3 5" id="KW-1133">Transmembrane helix</keyword>
<keyword evidence="2 5" id="KW-0812">Transmembrane</keyword>
<name>A0A4Y7Q334_9AGAM</name>
<evidence type="ECO:0000256" key="4">
    <source>
        <dbReference type="ARBA" id="ARBA00023136"/>
    </source>
</evidence>
<dbReference type="GO" id="GO:0032153">
    <property type="term" value="C:cell division site"/>
    <property type="evidence" value="ECO:0007669"/>
    <property type="project" value="TreeGrafter"/>
</dbReference>
<dbReference type="OrthoDB" id="2354757at2759"/>
<dbReference type="InterPro" id="IPR051380">
    <property type="entry name" value="pH-response_reg_palI/RIM9"/>
</dbReference>
<dbReference type="STRING" id="50990.A0A4Y7Q334"/>
<keyword evidence="8" id="KW-1185">Reference proteome</keyword>
<accession>A0A4Y7Q334</accession>
<organism evidence="7 8">
    <name type="scientific">Rickenella mellea</name>
    <dbReference type="NCBI Taxonomy" id="50990"/>
    <lineage>
        <taxon>Eukaryota</taxon>
        <taxon>Fungi</taxon>
        <taxon>Dikarya</taxon>
        <taxon>Basidiomycota</taxon>
        <taxon>Agaricomycotina</taxon>
        <taxon>Agaricomycetes</taxon>
        <taxon>Hymenochaetales</taxon>
        <taxon>Rickenellaceae</taxon>
        <taxon>Rickenella</taxon>
    </lineage>
</organism>
<feature type="transmembrane region" description="Helical" evidence="5">
    <location>
        <begin position="73"/>
        <end position="94"/>
    </location>
</feature>
<feature type="transmembrane region" description="Helical" evidence="5">
    <location>
        <begin position="148"/>
        <end position="172"/>
    </location>
</feature>
<evidence type="ECO:0000313" key="8">
    <source>
        <dbReference type="Proteomes" id="UP000294933"/>
    </source>
</evidence>
<dbReference type="GO" id="GO:0005886">
    <property type="term" value="C:plasma membrane"/>
    <property type="evidence" value="ECO:0007669"/>
    <property type="project" value="InterPro"/>
</dbReference>
<dbReference type="Proteomes" id="UP000294933">
    <property type="component" value="Unassembled WGS sequence"/>
</dbReference>
<feature type="chain" id="PRO_5021507801" evidence="6">
    <location>
        <begin position="28"/>
        <end position="179"/>
    </location>
</feature>
<dbReference type="AlphaFoldDB" id="A0A4Y7Q334"/>
<sequence length="179" mass="18790">MASPAGPGLFFCFAACLLLIFVSVSSPTWEKISFLNVGNLHYGVFGHTGTGKHIGYTFDGIKNTGIGPLTKALILHPIAAGLSGLAVLFGICGASYHRAGTILMSVAASLAFLITLIIWVIDMIMFGIAKNRYNGNGGHAAQYGNANWLTLGALIALALGFCAGTIGSFGSYRRRRAAY</sequence>
<evidence type="ECO:0000256" key="3">
    <source>
        <dbReference type="ARBA" id="ARBA00022989"/>
    </source>
</evidence>
<evidence type="ECO:0000313" key="7">
    <source>
        <dbReference type="EMBL" id="TDL21552.1"/>
    </source>
</evidence>
<keyword evidence="6" id="KW-0732">Signal</keyword>
<comment type="subcellular location">
    <subcellularLocation>
        <location evidence="1">Membrane</location>
        <topology evidence="1">Multi-pass membrane protein</topology>
    </subcellularLocation>
</comment>
<feature type="transmembrane region" description="Helical" evidence="5">
    <location>
        <begin position="106"/>
        <end position="128"/>
    </location>
</feature>
<dbReference type="InterPro" id="IPR009571">
    <property type="entry name" value="SUR7/Rim9-like_fungi"/>
</dbReference>
<dbReference type="EMBL" id="ML170180">
    <property type="protein sequence ID" value="TDL21552.1"/>
    <property type="molecule type" value="Genomic_DNA"/>
</dbReference>
<keyword evidence="4 5" id="KW-0472">Membrane</keyword>
<dbReference type="GO" id="GO:0035838">
    <property type="term" value="C:growing cell tip"/>
    <property type="evidence" value="ECO:0007669"/>
    <property type="project" value="TreeGrafter"/>
</dbReference>
<protein>
    <submittedName>
        <fullName evidence="7">Pali-domain-containing protein</fullName>
    </submittedName>
</protein>
<dbReference type="PANTHER" id="PTHR28013">
    <property type="entry name" value="PROTEIN DCV1-RELATED"/>
    <property type="match status" value="1"/>
</dbReference>
<proteinExistence type="predicted"/>
<dbReference type="Pfam" id="PF06687">
    <property type="entry name" value="SUR7"/>
    <property type="match status" value="1"/>
</dbReference>
<evidence type="ECO:0000256" key="6">
    <source>
        <dbReference type="SAM" id="SignalP"/>
    </source>
</evidence>
<evidence type="ECO:0000256" key="1">
    <source>
        <dbReference type="ARBA" id="ARBA00004141"/>
    </source>
</evidence>
<gene>
    <name evidence="7" type="ORF">BD410DRAFT_789670</name>
</gene>
<evidence type="ECO:0000256" key="5">
    <source>
        <dbReference type="SAM" id="Phobius"/>
    </source>
</evidence>
<feature type="signal peptide" evidence="6">
    <location>
        <begin position="1"/>
        <end position="27"/>
    </location>
</feature>
<dbReference type="VEuPathDB" id="FungiDB:BD410DRAFT_789670"/>
<reference evidence="7 8" key="1">
    <citation type="submission" date="2018-06" db="EMBL/GenBank/DDBJ databases">
        <title>A transcriptomic atlas of mushroom development highlights an independent origin of complex multicellularity.</title>
        <authorList>
            <consortium name="DOE Joint Genome Institute"/>
            <person name="Krizsan K."/>
            <person name="Almasi E."/>
            <person name="Merenyi Z."/>
            <person name="Sahu N."/>
            <person name="Viragh M."/>
            <person name="Koszo T."/>
            <person name="Mondo S."/>
            <person name="Kiss B."/>
            <person name="Balint B."/>
            <person name="Kues U."/>
            <person name="Barry K."/>
            <person name="Hegedus J.C."/>
            <person name="Henrissat B."/>
            <person name="Johnson J."/>
            <person name="Lipzen A."/>
            <person name="Ohm R."/>
            <person name="Nagy I."/>
            <person name="Pangilinan J."/>
            <person name="Yan J."/>
            <person name="Xiong Y."/>
            <person name="Grigoriev I.V."/>
            <person name="Hibbett D.S."/>
            <person name="Nagy L.G."/>
        </authorList>
    </citation>
    <scope>NUCLEOTIDE SEQUENCE [LARGE SCALE GENOMIC DNA]</scope>
    <source>
        <strain evidence="7 8">SZMC22713</strain>
    </source>
</reference>
<evidence type="ECO:0000256" key="2">
    <source>
        <dbReference type="ARBA" id="ARBA00022692"/>
    </source>
</evidence>
<dbReference type="PANTHER" id="PTHR28013:SF3">
    <property type="entry name" value="PROTEIN DCV1-RELATED"/>
    <property type="match status" value="1"/>
</dbReference>